<protein>
    <recommendedName>
        <fullName evidence="3">RNA ligase domain-containing protein</fullName>
    </recommendedName>
</protein>
<dbReference type="Pfam" id="PF17720">
    <property type="entry name" value="RLIG1"/>
    <property type="match status" value="1"/>
</dbReference>
<keyword evidence="2" id="KW-1185">Reference proteome</keyword>
<dbReference type="RefSeq" id="WP_213298995.1">
    <property type="nucleotide sequence ID" value="NZ_JAGYVZ010000008.1"/>
</dbReference>
<organism evidence="1 2">
    <name type="scientific">Flavobacterium psychroterrae</name>
    <dbReference type="NCBI Taxonomy" id="2133767"/>
    <lineage>
        <taxon>Bacteria</taxon>
        <taxon>Pseudomonadati</taxon>
        <taxon>Bacteroidota</taxon>
        <taxon>Flavobacteriia</taxon>
        <taxon>Flavobacteriales</taxon>
        <taxon>Flavobacteriaceae</taxon>
        <taxon>Flavobacterium</taxon>
    </lineage>
</organism>
<dbReference type="InterPro" id="IPR041211">
    <property type="entry name" value="RLIG1"/>
</dbReference>
<accession>A0ABS5PBH6</accession>
<reference evidence="1 2" key="1">
    <citation type="journal article" date="2018" name="Int. J. Syst. Evol. Microbiol.">
        <title>Flavobacterium chryseum sp. nov. and Flavobacterium psychroterrae sp. nov., novel environmental bacteria isolated from Antarctica.</title>
        <authorList>
            <person name="Kralova S."/>
            <person name="Svec P."/>
            <person name="Busse H.J."/>
            <person name="Stankova E."/>
            <person name="Vaczi P."/>
            <person name="Sedlacek I."/>
        </authorList>
    </citation>
    <scope>NUCLEOTIDE SEQUENCE [LARGE SCALE GENOMIC DNA]</scope>
    <source>
        <strain evidence="1 2">CCM 8827</strain>
    </source>
</reference>
<dbReference type="EMBL" id="JAGYVZ010000008">
    <property type="protein sequence ID" value="MBS7231466.1"/>
    <property type="molecule type" value="Genomic_DNA"/>
</dbReference>
<dbReference type="Proteomes" id="UP000722625">
    <property type="component" value="Unassembled WGS sequence"/>
</dbReference>
<proteinExistence type="predicted"/>
<name>A0ABS5PBH6_9FLAO</name>
<evidence type="ECO:0008006" key="3">
    <source>
        <dbReference type="Google" id="ProtNLM"/>
    </source>
</evidence>
<evidence type="ECO:0000313" key="1">
    <source>
        <dbReference type="EMBL" id="MBS7231466.1"/>
    </source>
</evidence>
<evidence type="ECO:0000313" key="2">
    <source>
        <dbReference type="Proteomes" id="UP000722625"/>
    </source>
</evidence>
<gene>
    <name evidence="1" type="ORF">KHA90_10570</name>
</gene>
<comment type="caution">
    <text evidence="1">The sequence shown here is derived from an EMBL/GenBank/DDBJ whole genome shotgun (WGS) entry which is preliminary data.</text>
</comment>
<sequence>MINKINAENAWVINGEAIATRKFDGTAVAIIDGELFKRFDAKKGRSIPENAISCQEADAITGHHPHWVKCDPSKSSDKFFFEGFDRLKTKTDGTYELCGPKVQGNPEKLESHFLIKHGSELLDFVSLDFDNLESFLSENDIEGIVFHHISDSRMCKLRKSDFGIKRLELEVV</sequence>